<proteinExistence type="predicted"/>
<dbReference type="EMBL" id="JOJP01000001">
    <property type="protein sequence ID" value="KEI70792.1"/>
    <property type="molecule type" value="Genomic_DNA"/>
</dbReference>
<dbReference type="Proteomes" id="UP000027997">
    <property type="component" value="Unassembled WGS sequence"/>
</dbReference>
<accession>A0A081K9G6</accession>
<protein>
    <submittedName>
        <fullName evidence="1">Uncharacterized protein</fullName>
    </submittedName>
</protein>
<evidence type="ECO:0000313" key="1">
    <source>
        <dbReference type="EMBL" id="KEI70792.1"/>
    </source>
</evidence>
<organism evidence="1 2">
    <name type="scientific">Endozoicomonas elysicola</name>
    <dbReference type="NCBI Taxonomy" id="305900"/>
    <lineage>
        <taxon>Bacteria</taxon>
        <taxon>Pseudomonadati</taxon>
        <taxon>Pseudomonadota</taxon>
        <taxon>Gammaproteobacteria</taxon>
        <taxon>Oceanospirillales</taxon>
        <taxon>Endozoicomonadaceae</taxon>
        <taxon>Endozoicomonas</taxon>
    </lineage>
</organism>
<dbReference type="RefSeq" id="WP_020580592.1">
    <property type="nucleotide sequence ID" value="NZ_JOJP01000001.1"/>
</dbReference>
<evidence type="ECO:0000313" key="2">
    <source>
        <dbReference type="Proteomes" id="UP000027997"/>
    </source>
</evidence>
<comment type="caution">
    <text evidence="1">The sequence shown here is derived from an EMBL/GenBank/DDBJ whole genome shotgun (WGS) entry which is preliminary data.</text>
</comment>
<keyword evidence="2" id="KW-1185">Reference proteome</keyword>
<name>A0A081K9G6_9GAMM</name>
<reference evidence="1 2" key="1">
    <citation type="submission" date="2014-06" db="EMBL/GenBank/DDBJ databases">
        <title>Whole Genome Sequences of Three Symbiotic Endozoicomonas Bacteria.</title>
        <authorList>
            <person name="Neave M.J."/>
            <person name="Apprill A."/>
            <person name="Voolstra C.R."/>
        </authorList>
    </citation>
    <scope>NUCLEOTIDE SEQUENCE [LARGE SCALE GENOMIC DNA]</scope>
    <source>
        <strain evidence="1 2">DSM 22380</strain>
    </source>
</reference>
<dbReference type="AlphaFoldDB" id="A0A081K9G6"/>
<gene>
    <name evidence="1" type="ORF">GV64_08570</name>
</gene>
<sequence>MESSIKALYLGAKVTEFESSRYLKVFLSATGEDDDPNIFGLDVMICSSDYERLQDFQSLQPLKPYEFRTKVMSGSKQRISIKILGIKKPALEKAVK</sequence>
<dbReference type="STRING" id="305900.GV64_08570"/>